<keyword evidence="7" id="KW-1185">Reference proteome</keyword>
<dbReference type="PANTHER" id="PTHR10517:SF14">
    <property type="entry name" value="FOLATE RECEPTOR 1-RELATED"/>
    <property type="match status" value="1"/>
</dbReference>
<evidence type="ECO:0000313" key="6">
    <source>
        <dbReference type="EMBL" id="OXA60546.1"/>
    </source>
</evidence>
<evidence type="ECO:0000256" key="3">
    <source>
        <dbReference type="ARBA" id="ARBA00023157"/>
    </source>
</evidence>
<feature type="domain" description="Folate receptor-like" evidence="5">
    <location>
        <begin position="40"/>
        <end position="213"/>
    </location>
</feature>
<dbReference type="InterPro" id="IPR018143">
    <property type="entry name" value="Folate_rcpt-like"/>
</dbReference>
<dbReference type="PANTHER" id="PTHR10517">
    <property type="entry name" value="FOLATE RECEPTOR"/>
    <property type="match status" value="1"/>
</dbReference>
<comment type="similarity">
    <text evidence="1">Belongs to the folate receptor family.</text>
</comment>
<dbReference type="InterPro" id="IPR004269">
    <property type="entry name" value="Folate_rcpt"/>
</dbReference>
<evidence type="ECO:0000256" key="2">
    <source>
        <dbReference type="ARBA" id="ARBA00022729"/>
    </source>
</evidence>
<dbReference type="Pfam" id="PF03024">
    <property type="entry name" value="Folate_rec"/>
    <property type="match status" value="1"/>
</dbReference>
<sequence>MATLKVTTLLVVVMLLPLLTNSIQVNVDYSDPRYDKMLNTCIDSKNHKVKPGPEDKLHNQCSPWKRRSCCTHQTTHDAHHTKMYNFDWNHCSQKKNLSDKCRRHFIQDLCFYECSPNMGPWTVKVNNKFRKERFYKVPLCASDCTTWFEDCAEDMTCTDNWVQNMEWVPGLGNRCPGNSSCHTFAEIYRTSKNFCETVWDHSWEVKDDNQHCMRLWFNSSIGNPNDAVARWKTVQIFQAMKGGGGSRSVTWSSWLSAVVVVAMTNIFARL</sequence>
<protein>
    <submittedName>
        <fullName evidence="6">Folate receptor beta</fullName>
    </submittedName>
</protein>
<evidence type="ECO:0000256" key="1">
    <source>
        <dbReference type="ARBA" id="ARBA00007932"/>
    </source>
</evidence>
<keyword evidence="6" id="KW-0675">Receptor</keyword>
<dbReference type="OrthoDB" id="567542at2759"/>
<evidence type="ECO:0000259" key="5">
    <source>
        <dbReference type="Pfam" id="PF03024"/>
    </source>
</evidence>
<dbReference type="AlphaFoldDB" id="A0A226EVC4"/>
<feature type="signal peptide" evidence="4">
    <location>
        <begin position="1"/>
        <end position="22"/>
    </location>
</feature>
<feature type="chain" id="PRO_5013393585" evidence="4">
    <location>
        <begin position="23"/>
        <end position="270"/>
    </location>
</feature>
<organism evidence="6 7">
    <name type="scientific">Folsomia candida</name>
    <name type="common">Springtail</name>
    <dbReference type="NCBI Taxonomy" id="158441"/>
    <lineage>
        <taxon>Eukaryota</taxon>
        <taxon>Metazoa</taxon>
        <taxon>Ecdysozoa</taxon>
        <taxon>Arthropoda</taxon>
        <taxon>Hexapoda</taxon>
        <taxon>Collembola</taxon>
        <taxon>Entomobryomorpha</taxon>
        <taxon>Isotomoidea</taxon>
        <taxon>Isotomidae</taxon>
        <taxon>Proisotominae</taxon>
        <taxon>Folsomia</taxon>
    </lineage>
</organism>
<dbReference type="GO" id="GO:0009897">
    <property type="term" value="C:external side of plasma membrane"/>
    <property type="evidence" value="ECO:0007669"/>
    <property type="project" value="TreeGrafter"/>
</dbReference>
<reference evidence="6 7" key="1">
    <citation type="submission" date="2015-12" db="EMBL/GenBank/DDBJ databases">
        <title>The genome of Folsomia candida.</title>
        <authorList>
            <person name="Faddeeva A."/>
            <person name="Derks M.F."/>
            <person name="Anvar Y."/>
            <person name="Smit S."/>
            <person name="Van Straalen N."/>
            <person name="Roelofs D."/>
        </authorList>
    </citation>
    <scope>NUCLEOTIDE SEQUENCE [LARGE SCALE GENOMIC DNA]</scope>
    <source>
        <strain evidence="6 7">VU population</strain>
        <tissue evidence="6">Whole body</tissue>
    </source>
</reference>
<accession>A0A226EVC4</accession>
<dbReference type="OMA" id="KDDFTCK"/>
<evidence type="ECO:0000256" key="4">
    <source>
        <dbReference type="SAM" id="SignalP"/>
    </source>
</evidence>
<dbReference type="Proteomes" id="UP000198287">
    <property type="component" value="Unassembled WGS sequence"/>
</dbReference>
<keyword evidence="2 4" id="KW-0732">Signal</keyword>
<keyword evidence="3" id="KW-1015">Disulfide bond</keyword>
<gene>
    <name evidence="6" type="ORF">Fcan01_04172</name>
</gene>
<evidence type="ECO:0000313" key="7">
    <source>
        <dbReference type="Proteomes" id="UP000198287"/>
    </source>
</evidence>
<dbReference type="GO" id="GO:0038023">
    <property type="term" value="F:signaling receptor activity"/>
    <property type="evidence" value="ECO:0007669"/>
    <property type="project" value="TreeGrafter"/>
</dbReference>
<proteinExistence type="inferred from homology"/>
<comment type="caution">
    <text evidence="6">The sequence shown here is derived from an EMBL/GenBank/DDBJ whole genome shotgun (WGS) entry which is preliminary data.</text>
</comment>
<name>A0A226EVC4_FOLCA</name>
<dbReference type="EMBL" id="LNIX01000002">
    <property type="protein sequence ID" value="OXA60546.1"/>
    <property type="molecule type" value="Genomic_DNA"/>
</dbReference>